<dbReference type="Pfam" id="PF00384">
    <property type="entry name" value="Molybdopterin"/>
    <property type="match status" value="1"/>
</dbReference>
<accession>A0ABV7U6B0</accession>
<dbReference type="SUPFAM" id="SSF50692">
    <property type="entry name" value="ADC-like"/>
    <property type="match status" value="1"/>
</dbReference>
<name>A0ABV7U6B0_9RHOB</name>
<dbReference type="Pfam" id="PF01568">
    <property type="entry name" value="Molydop_binding"/>
    <property type="match status" value="1"/>
</dbReference>
<comment type="cofactor">
    <cofactor evidence="1">
        <name>Mo-bis(molybdopterin guanine dinucleotide)</name>
        <dbReference type="ChEBI" id="CHEBI:60539"/>
    </cofactor>
</comment>
<dbReference type="InterPro" id="IPR009010">
    <property type="entry name" value="Asp_de-COase-like_dom_sf"/>
</dbReference>
<feature type="domain" description="Molybdopterin oxidoreductase" evidence="8">
    <location>
        <begin position="63"/>
        <end position="519"/>
    </location>
</feature>
<evidence type="ECO:0000313" key="12">
    <source>
        <dbReference type="Proteomes" id="UP001595539"/>
    </source>
</evidence>
<dbReference type="PANTHER" id="PTHR43742:SF10">
    <property type="entry name" value="TRIMETHYLAMINE-N-OXIDE REDUCTASE 2"/>
    <property type="match status" value="1"/>
</dbReference>
<dbReference type="InterPro" id="IPR041954">
    <property type="entry name" value="CT_DMSOR/BSOR/TMAOR"/>
</dbReference>
<keyword evidence="12" id="KW-1185">Reference proteome</keyword>
<organism evidence="11 12">
    <name type="scientific">Paracoccus angustae</name>
    <dbReference type="NCBI Taxonomy" id="1671480"/>
    <lineage>
        <taxon>Bacteria</taxon>
        <taxon>Pseudomonadati</taxon>
        <taxon>Pseudomonadota</taxon>
        <taxon>Alphaproteobacteria</taxon>
        <taxon>Rhodobacterales</taxon>
        <taxon>Paracoccaceae</taxon>
        <taxon>Paracoccus</taxon>
    </lineage>
</organism>
<comment type="caution">
    <text evidence="11">The sequence shown here is derived from an EMBL/GenBank/DDBJ whole genome shotgun (WGS) entry which is preliminary data.</text>
</comment>
<evidence type="ECO:0000256" key="2">
    <source>
        <dbReference type="ARBA" id="ARBA00010312"/>
    </source>
</evidence>
<evidence type="ECO:0000313" key="11">
    <source>
        <dbReference type="EMBL" id="MFC3630624.1"/>
    </source>
</evidence>
<feature type="domain" description="Molybdopterin dinucleotide-binding" evidence="9">
    <location>
        <begin position="632"/>
        <end position="746"/>
    </location>
</feature>
<keyword evidence="6" id="KW-0560">Oxidoreductase</keyword>
<evidence type="ECO:0000256" key="3">
    <source>
        <dbReference type="ARBA" id="ARBA00022505"/>
    </source>
</evidence>
<keyword evidence="3" id="KW-0500">Molybdenum</keyword>
<evidence type="ECO:0000256" key="1">
    <source>
        <dbReference type="ARBA" id="ARBA00001942"/>
    </source>
</evidence>
<sequence length="788" mass="84676">MSEEKPTDRSTEAEAAFSPHTSHWGVFSARMRGGDLELRPFPGDPDPNGILWNFPGALRHPARIARPMIRKGWLENGPGPDDRRGCDDFVPVSWDKALDLLGAELARIRDGFGAQAIFGGSYGWASAGRFHHAQSQIHRFLNTACGGYVRSVGSYSAGASQILIPHVVGDHEGLTSRNVSWDQIAAHSEIVLAFGGMALKNAMVAGGSVSRHVERGAMRRAAERGCRFVLVGPLRSDLPDEAGAEWLSCIPGSDTALMLALVHTLVVEGLHDRAFLDSHTHGWPVFERYLLGGADGQPKSAEWAAGITGIAARNIVGLARRLHGRRALIVVSHSLQRARHGEQPVWMGMVLAAALGQIGLPGCGYGYGLGAIASYGRRCNAVPIPAFPQGRNGVSDFIPVARIADMLLSPGAPYRFNGETRTYPHVRLVYWAGGNPFHHHQDLNRLRRAFARLDTLVVHELAWTATARHADVVLPCTMTLEREDIGAASNDPLLVPMHPVVPPHGEARDDHAIFADLAQRLGAREAFTEGRSVRQWLEHLYEPTRAGLAAKGMSAPSFAEFWASEGILMPQQPDDGGYLRAFRDDPAANPLPTPTGRLQIWSDTIAGFGEPDCPGHPAWLGQPYATDDAAPLVLVANQPRTRLHSQLDFGGHSLASKHRGREVAAMNPADAAPRGISEGDIIRLFNDRGACLAGATLTDGVRPGVVQLATGAWYDPADPAGEKPLCVHGNPNVLTRDIGSSALAQGCTGQLTTIEVERFDAALPPIRAFDPPVPSSRRPGSGSVGRDG</sequence>
<dbReference type="RefSeq" id="WP_377762481.1">
    <property type="nucleotide sequence ID" value="NZ_JBHRXY010000013.1"/>
</dbReference>
<keyword evidence="4" id="KW-0479">Metal-binding</keyword>
<dbReference type="Pfam" id="PF18364">
    <property type="entry name" value="Molybdopterin_N"/>
    <property type="match status" value="1"/>
</dbReference>
<proteinExistence type="inferred from homology"/>
<dbReference type="CDD" id="cd02793">
    <property type="entry name" value="MopB_CT_DMSOR-BSOR-TMAOR"/>
    <property type="match status" value="1"/>
</dbReference>
<protein>
    <submittedName>
        <fullName evidence="11">Molybdopterin guanine dinucleotide-containing S/N-oxide reductase</fullName>
    </submittedName>
</protein>
<evidence type="ECO:0000259" key="9">
    <source>
        <dbReference type="Pfam" id="PF01568"/>
    </source>
</evidence>
<dbReference type="SUPFAM" id="SSF53706">
    <property type="entry name" value="Formate dehydrogenase/DMSO reductase, domains 1-3"/>
    <property type="match status" value="1"/>
</dbReference>
<dbReference type="Gene3D" id="2.40.40.20">
    <property type="match status" value="1"/>
</dbReference>
<evidence type="ECO:0000259" key="8">
    <source>
        <dbReference type="Pfam" id="PF00384"/>
    </source>
</evidence>
<evidence type="ECO:0000256" key="5">
    <source>
        <dbReference type="ARBA" id="ARBA00022764"/>
    </source>
</evidence>
<dbReference type="Gene3D" id="3.40.228.10">
    <property type="entry name" value="Dimethylsulfoxide Reductase, domain 2"/>
    <property type="match status" value="1"/>
</dbReference>
<comment type="similarity">
    <text evidence="2">Belongs to the prokaryotic molybdopterin-containing oxidoreductase family.</text>
</comment>
<dbReference type="EMBL" id="JBHRXY010000013">
    <property type="protein sequence ID" value="MFC3630624.1"/>
    <property type="molecule type" value="Genomic_DNA"/>
</dbReference>
<keyword evidence="5" id="KW-0574">Periplasm</keyword>
<dbReference type="CDD" id="cd02769">
    <property type="entry name" value="MopB_DMSOR-BSOR-TMAOR"/>
    <property type="match status" value="1"/>
</dbReference>
<dbReference type="Proteomes" id="UP001595539">
    <property type="component" value="Unassembled WGS sequence"/>
</dbReference>
<dbReference type="Gene3D" id="3.40.50.740">
    <property type="match status" value="1"/>
</dbReference>
<reference evidence="12" key="1">
    <citation type="journal article" date="2019" name="Int. J. Syst. Evol. Microbiol.">
        <title>The Global Catalogue of Microorganisms (GCM) 10K type strain sequencing project: providing services to taxonomists for standard genome sequencing and annotation.</title>
        <authorList>
            <consortium name="The Broad Institute Genomics Platform"/>
            <consortium name="The Broad Institute Genome Sequencing Center for Infectious Disease"/>
            <person name="Wu L."/>
            <person name="Ma J."/>
        </authorList>
    </citation>
    <scope>NUCLEOTIDE SEQUENCE [LARGE SCALE GENOMIC DNA]</scope>
    <source>
        <strain evidence="12">KCTC 42473</strain>
    </source>
</reference>
<gene>
    <name evidence="11" type="ORF">ACFOM8_14340</name>
</gene>
<dbReference type="InterPro" id="IPR006655">
    <property type="entry name" value="Mopterin_OxRdtase_prok_CS"/>
</dbReference>
<dbReference type="InterPro" id="IPR006656">
    <property type="entry name" value="Mopterin_OxRdtase"/>
</dbReference>
<feature type="region of interest" description="Disordered" evidence="7">
    <location>
        <begin position="765"/>
        <end position="788"/>
    </location>
</feature>
<dbReference type="InterPro" id="IPR041460">
    <property type="entry name" value="Molybdopterin_N"/>
</dbReference>
<evidence type="ECO:0000259" key="10">
    <source>
        <dbReference type="Pfam" id="PF18364"/>
    </source>
</evidence>
<dbReference type="InterPro" id="IPR006657">
    <property type="entry name" value="MoPterin_dinucl-bd_dom"/>
</dbReference>
<evidence type="ECO:0000256" key="4">
    <source>
        <dbReference type="ARBA" id="ARBA00022723"/>
    </source>
</evidence>
<dbReference type="Gene3D" id="3.90.55.10">
    <property type="entry name" value="Dimethylsulfoxide Reductase, domain 3"/>
    <property type="match status" value="1"/>
</dbReference>
<evidence type="ECO:0000256" key="7">
    <source>
        <dbReference type="SAM" id="MobiDB-lite"/>
    </source>
</evidence>
<dbReference type="PROSITE" id="PS00932">
    <property type="entry name" value="MOLYBDOPTERIN_PROK_3"/>
    <property type="match status" value="1"/>
</dbReference>
<feature type="domain" description="Molybdopterin oxidoreductase N-terminal" evidence="10">
    <location>
        <begin position="20"/>
        <end position="59"/>
    </location>
</feature>
<dbReference type="PANTHER" id="PTHR43742">
    <property type="entry name" value="TRIMETHYLAMINE-N-OXIDE REDUCTASE"/>
    <property type="match status" value="1"/>
</dbReference>
<dbReference type="InterPro" id="IPR050612">
    <property type="entry name" value="Prok_Mopterin_Oxidored"/>
</dbReference>
<evidence type="ECO:0000256" key="6">
    <source>
        <dbReference type="ARBA" id="ARBA00023002"/>
    </source>
</evidence>